<comment type="caution">
    <text evidence="2">The sequence shown here is derived from an EMBL/GenBank/DDBJ whole genome shotgun (WGS) entry which is preliminary data.</text>
</comment>
<sequence>MREIFKEAERVVVWLGLAGDDSDTAMDWLIEDSRKRADAASIGKDSVDFQTQYFVMYHDMILDPTYASTWIALQELLWRDYWQRMWVIQEIAQATEVVLYCGEKSIPWLAVVEALSMLEFVSESSKIGDKVPQSLRSIQSYNPVFRFNALRNTMSIPKTPYWFYVLLDTFRTSNSTDPRDQIFALLGFFENSGTAYKELIQVDYKNRTVRDVYTDVVDFCTRADRNTKDWPSVPQINSHKESKGIASTSFEQDNLSNLANGPLNILVLSQIRQQDDINHDFPTWLPDWTKYYGQITIDTISGSRFCASGTEYVRPTFSSDRRLLTVHGFEIAKVAHLAELKEAINTLENPPNRFAYVELVKEWLNLAEKNTPRSRLDMQRFWRTLVLDTQRKDKAPESGTKCPSRSWKSP</sequence>
<evidence type="ECO:0000313" key="3">
    <source>
        <dbReference type="Proteomes" id="UP000606974"/>
    </source>
</evidence>
<dbReference type="OrthoDB" id="4161734at2759"/>
<keyword evidence="3" id="KW-1185">Reference proteome</keyword>
<gene>
    <name evidence="2" type="ORF">GJ744_005694</name>
</gene>
<proteinExistence type="predicted"/>
<name>A0A8H7E553_9EURO</name>
<dbReference type="Proteomes" id="UP000606974">
    <property type="component" value="Unassembled WGS sequence"/>
</dbReference>
<evidence type="ECO:0000259" key="1">
    <source>
        <dbReference type="Pfam" id="PF06985"/>
    </source>
</evidence>
<dbReference type="InterPro" id="IPR052895">
    <property type="entry name" value="HetReg/Transcr_Mod"/>
</dbReference>
<dbReference type="AlphaFoldDB" id="A0A8H7E553"/>
<evidence type="ECO:0000313" key="2">
    <source>
        <dbReference type="EMBL" id="KAF7510864.1"/>
    </source>
</evidence>
<protein>
    <recommendedName>
        <fullName evidence="1">Heterokaryon incompatibility domain-containing protein</fullName>
    </recommendedName>
</protein>
<reference evidence="2" key="1">
    <citation type="submission" date="2020-02" db="EMBL/GenBank/DDBJ databases">
        <authorList>
            <person name="Palmer J.M."/>
        </authorList>
    </citation>
    <scope>NUCLEOTIDE SEQUENCE</scope>
    <source>
        <strain evidence="2">EPUS1.4</strain>
        <tissue evidence="2">Thallus</tissue>
    </source>
</reference>
<dbReference type="PANTHER" id="PTHR24148">
    <property type="entry name" value="ANKYRIN REPEAT DOMAIN-CONTAINING PROTEIN 39 HOMOLOG-RELATED"/>
    <property type="match status" value="1"/>
</dbReference>
<accession>A0A8H7E553</accession>
<dbReference type="PANTHER" id="PTHR24148:SF73">
    <property type="entry name" value="HET DOMAIN PROTEIN (AFU_ORTHOLOGUE AFUA_8G01020)"/>
    <property type="match status" value="1"/>
</dbReference>
<feature type="domain" description="Heterokaryon incompatibility" evidence="1">
    <location>
        <begin position="1"/>
        <end position="90"/>
    </location>
</feature>
<dbReference type="InterPro" id="IPR010730">
    <property type="entry name" value="HET"/>
</dbReference>
<dbReference type="Pfam" id="PF06985">
    <property type="entry name" value="HET"/>
    <property type="match status" value="1"/>
</dbReference>
<organism evidence="2 3">
    <name type="scientific">Endocarpon pusillum</name>
    <dbReference type="NCBI Taxonomy" id="364733"/>
    <lineage>
        <taxon>Eukaryota</taxon>
        <taxon>Fungi</taxon>
        <taxon>Dikarya</taxon>
        <taxon>Ascomycota</taxon>
        <taxon>Pezizomycotina</taxon>
        <taxon>Eurotiomycetes</taxon>
        <taxon>Chaetothyriomycetidae</taxon>
        <taxon>Verrucariales</taxon>
        <taxon>Verrucariaceae</taxon>
        <taxon>Endocarpon</taxon>
    </lineage>
</organism>
<dbReference type="EMBL" id="JAACFV010000025">
    <property type="protein sequence ID" value="KAF7510864.1"/>
    <property type="molecule type" value="Genomic_DNA"/>
</dbReference>